<proteinExistence type="predicted"/>
<dbReference type="InterPro" id="IPR013087">
    <property type="entry name" value="Znf_C2H2_type"/>
</dbReference>
<dbReference type="EMBL" id="JABEBT010000040">
    <property type="protein sequence ID" value="KAF7635582.1"/>
    <property type="molecule type" value="Genomic_DNA"/>
</dbReference>
<name>A0A8S9ZQR7_9BILA</name>
<dbReference type="AlphaFoldDB" id="A0A8S9ZQR7"/>
<protein>
    <recommendedName>
        <fullName evidence="1">C2H2-type domain-containing protein</fullName>
    </recommendedName>
</protein>
<feature type="domain" description="C2H2-type" evidence="1">
    <location>
        <begin position="133"/>
        <end position="154"/>
    </location>
</feature>
<comment type="caution">
    <text evidence="2">The sequence shown here is derived from an EMBL/GenBank/DDBJ whole genome shotgun (WGS) entry which is preliminary data.</text>
</comment>
<dbReference type="OrthoDB" id="5894655at2759"/>
<organism evidence="2 3">
    <name type="scientific">Meloidogyne graminicola</name>
    <dbReference type="NCBI Taxonomy" id="189291"/>
    <lineage>
        <taxon>Eukaryota</taxon>
        <taxon>Metazoa</taxon>
        <taxon>Ecdysozoa</taxon>
        <taxon>Nematoda</taxon>
        <taxon>Chromadorea</taxon>
        <taxon>Rhabditida</taxon>
        <taxon>Tylenchina</taxon>
        <taxon>Tylenchomorpha</taxon>
        <taxon>Tylenchoidea</taxon>
        <taxon>Meloidogynidae</taxon>
        <taxon>Meloidogyninae</taxon>
        <taxon>Meloidogyne</taxon>
    </lineage>
</organism>
<reference evidence="2" key="1">
    <citation type="journal article" date="2020" name="Ecol. Evol.">
        <title>Genome structure and content of the rice root-knot nematode (Meloidogyne graminicola).</title>
        <authorList>
            <person name="Phan N.T."/>
            <person name="Danchin E.G.J."/>
            <person name="Klopp C."/>
            <person name="Perfus-Barbeoch L."/>
            <person name="Kozlowski D.K."/>
            <person name="Koutsovoulos G.D."/>
            <person name="Lopez-Roques C."/>
            <person name="Bouchez O."/>
            <person name="Zahm M."/>
            <person name="Besnard G."/>
            <person name="Bellafiore S."/>
        </authorList>
    </citation>
    <scope>NUCLEOTIDE SEQUENCE</scope>
    <source>
        <strain evidence="2">VN-18</strain>
    </source>
</reference>
<accession>A0A8S9ZQR7</accession>
<sequence length="466" mass="52801">MTSSLSPSPIISSNIDTTTTTLNNTNKCTIQSPILYSNNPLYQKMKEFILDLCEQGIGAIESNEQIKIKYGVQAPTLCTIYKWRKEYRGGKFLFYTLGEKQILDNINIPTETMDLQQSQQNGKVIKKEFEKYCAECNREMSSRHYYEFHMLNVHDVLLGTTRATVELLGKMSSTRKQQLIFRCDSCSGVGKDYNNFEELQQHKINEHGEHLRIPALHFKKNNNKNNSSPPGKMKAHPKLARSFTTIGRGRDISLPLPTEGLRRSARIPKPTSAIIHSFFSAKDEIDSDVGGEQRKIKDLNKNDNNNGINRTLQGLKEEEARKDAQMNDCFKGRNWEIKEGNLGTKIFSKFVNKNKNNKNASLLKNSINEQKVSQEEEPFVTILNDGRIEVEETESKKAKNTQEKHQIISPSALEASDSMLMALASAALMEKVRENLMLQKLPIIQINPPTTLQASINNSTFPHSST</sequence>
<evidence type="ECO:0000259" key="1">
    <source>
        <dbReference type="PROSITE" id="PS00028"/>
    </source>
</evidence>
<gene>
    <name evidence="2" type="ORF">Mgra_00004969</name>
</gene>
<dbReference type="Proteomes" id="UP000605970">
    <property type="component" value="Unassembled WGS sequence"/>
</dbReference>
<keyword evidence="3" id="KW-1185">Reference proteome</keyword>
<evidence type="ECO:0000313" key="2">
    <source>
        <dbReference type="EMBL" id="KAF7635582.1"/>
    </source>
</evidence>
<evidence type="ECO:0000313" key="3">
    <source>
        <dbReference type="Proteomes" id="UP000605970"/>
    </source>
</evidence>
<dbReference type="PROSITE" id="PS00028">
    <property type="entry name" value="ZINC_FINGER_C2H2_1"/>
    <property type="match status" value="1"/>
</dbReference>